<dbReference type="Proteomes" id="UP000800092">
    <property type="component" value="Unassembled WGS sequence"/>
</dbReference>
<evidence type="ECO:0000313" key="2">
    <source>
        <dbReference type="EMBL" id="KAF2230458.1"/>
    </source>
</evidence>
<proteinExistence type="predicted"/>
<accession>A0A6A6GXY8</accession>
<protein>
    <submittedName>
        <fullName evidence="2">Uncharacterized protein</fullName>
    </submittedName>
</protein>
<keyword evidence="3" id="KW-1185">Reference proteome</keyword>
<evidence type="ECO:0000256" key="1">
    <source>
        <dbReference type="SAM" id="SignalP"/>
    </source>
</evidence>
<evidence type="ECO:0000313" key="3">
    <source>
        <dbReference type="Proteomes" id="UP000800092"/>
    </source>
</evidence>
<dbReference type="AlphaFoldDB" id="A0A6A6GXY8"/>
<name>A0A6A6GXY8_VIRVR</name>
<sequence length="114" mass="12950">MASYWTRWMLWVLCLPPFNSRQRRTRNRGRFHSPTGIACPGLTCGDILIHFIINCPRTFVSCSKGLDGDLHINDISSPGTCGGYVVPWCPYRTTLPCLPVPHLSRAFAIFRNLR</sequence>
<feature type="signal peptide" evidence="1">
    <location>
        <begin position="1"/>
        <end position="21"/>
    </location>
</feature>
<dbReference type="EMBL" id="ML991841">
    <property type="protein sequence ID" value="KAF2230458.1"/>
    <property type="molecule type" value="Genomic_DNA"/>
</dbReference>
<reference evidence="2" key="1">
    <citation type="journal article" date="2020" name="Stud. Mycol.">
        <title>101 Dothideomycetes genomes: a test case for predicting lifestyles and emergence of pathogens.</title>
        <authorList>
            <person name="Haridas S."/>
            <person name="Albert R."/>
            <person name="Binder M."/>
            <person name="Bloem J."/>
            <person name="Labutti K."/>
            <person name="Salamov A."/>
            <person name="Andreopoulos B."/>
            <person name="Baker S."/>
            <person name="Barry K."/>
            <person name="Bills G."/>
            <person name="Bluhm B."/>
            <person name="Cannon C."/>
            <person name="Castanera R."/>
            <person name="Culley D."/>
            <person name="Daum C."/>
            <person name="Ezra D."/>
            <person name="Gonzalez J."/>
            <person name="Henrissat B."/>
            <person name="Kuo A."/>
            <person name="Liang C."/>
            <person name="Lipzen A."/>
            <person name="Lutzoni F."/>
            <person name="Magnuson J."/>
            <person name="Mondo S."/>
            <person name="Nolan M."/>
            <person name="Ohm R."/>
            <person name="Pangilinan J."/>
            <person name="Park H.-J."/>
            <person name="Ramirez L."/>
            <person name="Alfaro M."/>
            <person name="Sun H."/>
            <person name="Tritt A."/>
            <person name="Yoshinaga Y."/>
            <person name="Zwiers L.-H."/>
            <person name="Turgeon B."/>
            <person name="Goodwin S."/>
            <person name="Spatafora J."/>
            <person name="Crous P."/>
            <person name="Grigoriev I."/>
        </authorList>
    </citation>
    <scope>NUCLEOTIDE SEQUENCE</scope>
    <source>
        <strain evidence="2">Tuck. ex Michener</strain>
    </source>
</reference>
<keyword evidence="1" id="KW-0732">Signal</keyword>
<organism evidence="2 3">
    <name type="scientific">Viridothelium virens</name>
    <name type="common">Speckled blister lichen</name>
    <name type="synonym">Trypethelium virens</name>
    <dbReference type="NCBI Taxonomy" id="1048519"/>
    <lineage>
        <taxon>Eukaryota</taxon>
        <taxon>Fungi</taxon>
        <taxon>Dikarya</taxon>
        <taxon>Ascomycota</taxon>
        <taxon>Pezizomycotina</taxon>
        <taxon>Dothideomycetes</taxon>
        <taxon>Dothideomycetes incertae sedis</taxon>
        <taxon>Trypetheliales</taxon>
        <taxon>Trypetheliaceae</taxon>
        <taxon>Viridothelium</taxon>
    </lineage>
</organism>
<feature type="chain" id="PRO_5025560033" evidence="1">
    <location>
        <begin position="22"/>
        <end position="114"/>
    </location>
</feature>
<gene>
    <name evidence="2" type="ORF">EV356DRAFT_342519</name>
</gene>